<comment type="caution">
    <text evidence="7">The sequence shown here is derived from an EMBL/GenBank/DDBJ whole genome shotgun (WGS) entry which is preliminary data.</text>
</comment>
<evidence type="ECO:0000313" key="8">
    <source>
        <dbReference type="Proteomes" id="UP000192596"/>
    </source>
</evidence>
<organism evidence="7 8">
    <name type="scientific">Cryoendolithus antarcticus</name>
    <dbReference type="NCBI Taxonomy" id="1507870"/>
    <lineage>
        <taxon>Eukaryota</taxon>
        <taxon>Fungi</taxon>
        <taxon>Dikarya</taxon>
        <taxon>Ascomycota</taxon>
        <taxon>Pezizomycotina</taxon>
        <taxon>Dothideomycetes</taxon>
        <taxon>Dothideomycetidae</taxon>
        <taxon>Cladosporiales</taxon>
        <taxon>Cladosporiaceae</taxon>
        <taxon>Cryoendolithus</taxon>
    </lineage>
</organism>
<comment type="subcellular location">
    <subcellularLocation>
        <location evidence="1">Membrane</location>
        <topology evidence="1">Multi-pass membrane protein</topology>
    </subcellularLocation>
</comment>
<feature type="transmembrane region" description="Helical" evidence="6">
    <location>
        <begin position="23"/>
        <end position="41"/>
    </location>
</feature>
<protein>
    <recommendedName>
        <fullName evidence="9">Acetate transporter</fullName>
    </recommendedName>
</protein>
<dbReference type="AlphaFoldDB" id="A0A1V8TSE2"/>
<evidence type="ECO:0000256" key="3">
    <source>
        <dbReference type="ARBA" id="ARBA00022692"/>
    </source>
</evidence>
<comment type="similarity">
    <text evidence="2">Belongs to the acetate uptake transporter (AceTr) (TC 2.A.96) family.</text>
</comment>
<dbReference type="Proteomes" id="UP000192596">
    <property type="component" value="Unassembled WGS sequence"/>
</dbReference>
<feature type="transmembrane region" description="Helical" evidence="6">
    <location>
        <begin position="143"/>
        <end position="162"/>
    </location>
</feature>
<sequence length="210" mass="22329">MPSTIMLLGWGGAGGGTGNETTAVGPFLFLGSALLYFSGMAEWLRYQTFAATIYFTLAGYFGAQAASLIPGFGIGTGAGGSYGDSWGVLLVFMGIMIAVFALGSLRIDVVHVYIFVIFTICFGCEAASYFTAETARDGPGYRWRVAAGWTSLAGSAGVWYIFMASILDSVDFPFTLPLGDMSNYFKGRKARMARMGADGHRSRISIGGRV</sequence>
<evidence type="ECO:0008006" key="9">
    <source>
        <dbReference type="Google" id="ProtNLM"/>
    </source>
</evidence>
<gene>
    <name evidence="7" type="ORF">B0A48_01159</name>
</gene>
<dbReference type="InterPro" id="IPR051633">
    <property type="entry name" value="AceTr"/>
</dbReference>
<dbReference type="GO" id="GO:0005886">
    <property type="term" value="C:plasma membrane"/>
    <property type="evidence" value="ECO:0007669"/>
    <property type="project" value="TreeGrafter"/>
</dbReference>
<dbReference type="InParanoid" id="A0A1V8TSE2"/>
<proteinExistence type="inferred from homology"/>
<keyword evidence="8" id="KW-1185">Reference proteome</keyword>
<evidence type="ECO:0000256" key="6">
    <source>
        <dbReference type="SAM" id="Phobius"/>
    </source>
</evidence>
<dbReference type="GO" id="GO:0015123">
    <property type="term" value="F:acetate transmembrane transporter activity"/>
    <property type="evidence" value="ECO:0007669"/>
    <property type="project" value="TreeGrafter"/>
</dbReference>
<name>A0A1V8TSE2_9PEZI</name>
<evidence type="ECO:0000313" key="7">
    <source>
        <dbReference type="EMBL" id="OQO14283.1"/>
    </source>
</evidence>
<reference evidence="8" key="1">
    <citation type="submission" date="2017-03" db="EMBL/GenBank/DDBJ databases">
        <title>Genomes of endolithic fungi from Antarctica.</title>
        <authorList>
            <person name="Coleine C."/>
            <person name="Masonjones S."/>
            <person name="Stajich J.E."/>
        </authorList>
    </citation>
    <scope>NUCLEOTIDE SEQUENCE [LARGE SCALE GENOMIC DNA]</scope>
    <source>
        <strain evidence="8">CCFEE 5527</strain>
    </source>
</reference>
<dbReference type="Pfam" id="PF01184">
    <property type="entry name" value="Gpr1_Fun34_YaaH"/>
    <property type="match status" value="1"/>
</dbReference>
<keyword evidence="5 6" id="KW-0472">Membrane</keyword>
<keyword evidence="3 6" id="KW-0812">Transmembrane</keyword>
<evidence type="ECO:0000256" key="4">
    <source>
        <dbReference type="ARBA" id="ARBA00022989"/>
    </source>
</evidence>
<feature type="transmembrane region" description="Helical" evidence="6">
    <location>
        <begin position="112"/>
        <end position="131"/>
    </location>
</feature>
<dbReference type="EMBL" id="NAJO01000002">
    <property type="protein sequence ID" value="OQO14283.1"/>
    <property type="molecule type" value="Genomic_DNA"/>
</dbReference>
<accession>A0A1V8TSE2</accession>
<feature type="transmembrane region" description="Helical" evidence="6">
    <location>
        <begin position="53"/>
        <end position="74"/>
    </location>
</feature>
<keyword evidence="4 6" id="KW-1133">Transmembrane helix</keyword>
<evidence type="ECO:0000256" key="5">
    <source>
        <dbReference type="ARBA" id="ARBA00023136"/>
    </source>
</evidence>
<dbReference type="PANTHER" id="PTHR31123">
    <property type="entry name" value="ACCUMULATION OF DYADS PROTEIN 2-RELATED"/>
    <property type="match status" value="1"/>
</dbReference>
<dbReference type="OrthoDB" id="3648309at2759"/>
<dbReference type="InterPro" id="IPR000791">
    <property type="entry name" value="Gpr1/Fun34/SatP-like"/>
</dbReference>
<evidence type="ECO:0000256" key="1">
    <source>
        <dbReference type="ARBA" id="ARBA00004141"/>
    </source>
</evidence>
<dbReference type="PANTHER" id="PTHR31123:SF4">
    <property type="entry name" value="PROTEIN ALCS"/>
    <property type="match status" value="1"/>
</dbReference>
<evidence type="ECO:0000256" key="2">
    <source>
        <dbReference type="ARBA" id="ARBA00005587"/>
    </source>
</evidence>
<feature type="transmembrane region" description="Helical" evidence="6">
    <location>
        <begin position="86"/>
        <end position="105"/>
    </location>
</feature>